<feature type="region of interest" description="Disordered" evidence="1">
    <location>
        <begin position="1"/>
        <end position="22"/>
    </location>
</feature>
<accession>A0A4U0U483</accession>
<evidence type="ECO:0000256" key="1">
    <source>
        <dbReference type="SAM" id="MobiDB-lite"/>
    </source>
</evidence>
<sequence length="361" mass="39149">MTFYSNIRRKSSAGSTNSSVSSLNQSVIDMTLPMAPREDDYNMSEKTRQVRMLAKCKRAEKTPWKNAKPLPASGNSRLGPGWSTKLGTGTVTHSEDDQEDNMASFLQFCATCERQIVTPGGSILYCSEACREKDVSQPTPTSSSPTFFPSVPTYDTSHSPDIIPQRSPTVLRPVSQAFSDLSLSSPASPTEDPYSRFDKRDSGIAQYSGQLSSGTWYGESNMPRRPRANRASTATESCGLPSLVHSPSSSVSTVASFTSARPVPSRHNKSYSAHSGKASEDLVTPCTATPSSPTQLMRDSSYKSSASTRTSFRVAEAGDLSYEKLPPDRRPSDAQGSLKQLFSHEAMKAPPNTTKAMARIE</sequence>
<organism evidence="2 3">
    <name type="scientific">Salinomyces thailandicus</name>
    <dbReference type="NCBI Taxonomy" id="706561"/>
    <lineage>
        <taxon>Eukaryota</taxon>
        <taxon>Fungi</taxon>
        <taxon>Dikarya</taxon>
        <taxon>Ascomycota</taxon>
        <taxon>Pezizomycotina</taxon>
        <taxon>Dothideomycetes</taxon>
        <taxon>Dothideomycetidae</taxon>
        <taxon>Mycosphaerellales</taxon>
        <taxon>Teratosphaeriaceae</taxon>
        <taxon>Salinomyces</taxon>
    </lineage>
</organism>
<evidence type="ECO:0008006" key="4">
    <source>
        <dbReference type="Google" id="ProtNLM"/>
    </source>
</evidence>
<name>A0A4U0U483_9PEZI</name>
<feature type="region of interest" description="Disordered" evidence="1">
    <location>
        <begin position="342"/>
        <end position="361"/>
    </location>
</feature>
<feature type="compositionally biased region" description="Basic and acidic residues" evidence="1">
    <location>
        <begin position="193"/>
        <end position="202"/>
    </location>
</feature>
<keyword evidence="3" id="KW-1185">Reference proteome</keyword>
<feature type="region of interest" description="Disordered" evidence="1">
    <location>
        <begin position="134"/>
        <end position="166"/>
    </location>
</feature>
<protein>
    <recommendedName>
        <fullName evidence="4">Life-span regulatory factor domain-containing protein</fullName>
    </recommendedName>
</protein>
<proteinExistence type="predicted"/>
<dbReference type="EMBL" id="NAJL01000013">
    <property type="protein sequence ID" value="TKA29768.1"/>
    <property type="molecule type" value="Genomic_DNA"/>
</dbReference>
<feature type="region of interest" description="Disordered" evidence="1">
    <location>
        <begin position="180"/>
        <end position="309"/>
    </location>
</feature>
<evidence type="ECO:0000313" key="2">
    <source>
        <dbReference type="EMBL" id="TKA29768.1"/>
    </source>
</evidence>
<dbReference type="AlphaFoldDB" id="A0A4U0U483"/>
<feature type="compositionally biased region" description="Polar residues" evidence="1">
    <location>
        <begin position="286"/>
        <end position="298"/>
    </location>
</feature>
<feature type="compositionally biased region" description="Polar residues" evidence="1">
    <location>
        <begin position="205"/>
        <end position="215"/>
    </location>
</feature>
<dbReference type="Proteomes" id="UP000308549">
    <property type="component" value="Unassembled WGS sequence"/>
</dbReference>
<dbReference type="Pfam" id="PF12855">
    <property type="entry name" value="Ecl1"/>
    <property type="match status" value="1"/>
</dbReference>
<comment type="caution">
    <text evidence="2">The sequence shown here is derived from an EMBL/GenBank/DDBJ whole genome shotgun (WGS) entry which is preliminary data.</text>
</comment>
<feature type="compositionally biased region" description="Low complexity" evidence="1">
    <location>
        <begin position="12"/>
        <end position="22"/>
    </location>
</feature>
<feature type="compositionally biased region" description="Low complexity" evidence="1">
    <location>
        <begin position="240"/>
        <end position="260"/>
    </location>
</feature>
<dbReference type="OrthoDB" id="3599883at2759"/>
<gene>
    <name evidence="2" type="ORF">B0A50_03132</name>
</gene>
<dbReference type="InterPro" id="IPR024368">
    <property type="entry name" value="Ecl1/2/3"/>
</dbReference>
<reference evidence="2 3" key="1">
    <citation type="submission" date="2017-03" db="EMBL/GenBank/DDBJ databases">
        <title>Genomes of endolithic fungi from Antarctica.</title>
        <authorList>
            <person name="Coleine C."/>
            <person name="Masonjones S."/>
            <person name="Stajich J.E."/>
        </authorList>
    </citation>
    <scope>NUCLEOTIDE SEQUENCE [LARGE SCALE GENOMIC DNA]</scope>
    <source>
        <strain evidence="2 3">CCFEE 6315</strain>
    </source>
</reference>
<evidence type="ECO:0000313" key="3">
    <source>
        <dbReference type="Proteomes" id="UP000308549"/>
    </source>
</evidence>
<feature type="compositionally biased region" description="Low complexity" evidence="1">
    <location>
        <begin position="136"/>
        <end position="153"/>
    </location>
</feature>